<evidence type="ECO:0000313" key="2">
    <source>
        <dbReference type="Proteomes" id="UP000467841"/>
    </source>
</evidence>
<comment type="caution">
    <text evidence="1">The sequence shown here is derived from an EMBL/GenBank/DDBJ whole genome shotgun (WGS) entry which is preliminary data.</text>
</comment>
<evidence type="ECO:0000313" key="1">
    <source>
        <dbReference type="EMBL" id="CAA7035714.1"/>
    </source>
</evidence>
<accession>A0A6D2JFN0</accession>
<proteinExistence type="predicted"/>
<dbReference type="EMBL" id="CACVBM020001162">
    <property type="protein sequence ID" value="CAA7035714.1"/>
    <property type="molecule type" value="Genomic_DNA"/>
</dbReference>
<dbReference type="AlphaFoldDB" id="A0A6D2JFN0"/>
<organism evidence="1 2">
    <name type="scientific">Microthlaspi erraticum</name>
    <dbReference type="NCBI Taxonomy" id="1685480"/>
    <lineage>
        <taxon>Eukaryota</taxon>
        <taxon>Viridiplantae</taxon>
        <taxon>Streptophyta</taxon>
        <taxon>Embryophyta</taxon>
        <taxon>Tracheophyta</taxon>
        <taxon>Spermatophyta</taxon>
        <taxon>Magnoliopsida</taxon>
        <taxon>eudicotyledons</taxon>
        <taxon>Gunneridae</taxon>
        <taxon>Pentapetalae</taxon>
        <taxon>rosids</taxon>
        <taxon>malvids</taxon>
        <taxon>Brassicales</taxon>
        <taxon>Brassicaceae</taxon>
        <taxon>Coluteocarpeae</taxon>
        <taxon>Microthlaspi</taxon>
    </lineage>
</organism>
<sequence length="73" mass="8146">MICLCTGDSGRVEFREKQNSSDSSQIARRPVKFLLLRVFGGNISILVVTQVDFCSSKHKTKLELHSPESSNGY</sequence>
<gene>
    <name evidence="1" type="ORF">MERR_LOCUS22949</name>
</gene>
<dbReference type="Proteomes" id="UP000467841">
    <property type="component" value="Unassembled WGS sequence"/>
</dbReference>
<reference evidence="1" key="1">
    <citation type="submission" date="2020-01" db="EMBL/GenBank/DDBJ databases">
        <authorList>
            <person name="Mishra B."/>
        </authorList>
    </citation>
    <scope>NUCLEOTIDE SEQUENCE [LARGE SCALE GENOMIC DNA]</scope>
</reference>
<protein>
    <submittedName>
        <fullName evidence="1">Uncharacterized protein</fullName>
    </submittedName>
</protein>
<name>A0A6D2JFN0_9BRAS</name>
<keyword evidence="2" id="KW-1185">Reference proteome</keyword>